<evidence type="ECO:0000256" key="6">
    <source>
        <dbReference type="ARBA" id="ARBA00022622"/>
    </source>
</evidence>
<keyword evidence="14" id="KW-0479">Metal-binding</keyword>
<dbReference type="GO" id="GO:0098552">
    <property type="term" value="C:side of membrane"/>
    <property type="evidence" value="ECO:0007669"/>
    <property type="project" value="UniProtKB-KW"/>
</dbReference>
<evidence type="ECO:0000256" key="4">
    <source>
        <dbReference type="ARBA" id="ARBA00010031"/>
    </source>
</evidence>
<evidence type="ECO:0000256" key="5">
    <source>
        <dbReference type="ARBA" id="ARBA00022525"/>
    </source>
</evidence>
<feature type="binding site" description="axial binding residue" evidence="14">
    <location>
        <position position="41"/>
    </location>
    <ligand>
        <name>heme</name>
        <dbReference type="ChEBI" id="CHEBI:30413"/>
    </ligand>
    <ligandPart>
        <name>Fe</name>
        <dbReference type="ChEBI" id="CHEBI:18248"/>
    </ligandPart>
</feature>
<keyword evidence="8" id="KW-0732">Signal</keyword>
<keyword evidence="6" id="KW-0336">GPI-anchor</keyword>
<dbReference type="PANTHER" id="PTHR33048:SF143">
    <property type="entry name" value="EXTRACELLULAR MEMBRANE PROTEIN CFEM DOMAIN-CONTAINING PROTEIN-RELATED"/>
    <property type="match status" value="1"/>
</dbReference>
<evidence type="ECO:0000256" key="7">
    <source>
        <dbReference type="ARBA" id="ARBA00022692"/>
    </source>
</evidence>
<dbReference type="PROSITE" id="PS52012">
    <property type="entry name" value="CFEM"/>
    <property type="match status" value="1"/>
</dbReference>
<dbReference type="eggNOG" id="ENOG502SKG6">
    <property type="taxonomic scope" value="Eukaryota"/>
</dbReference>
<evidence type="ECO:0000256" key="8">
    <source>
        <dbReference type="ARBA" id="ARBA00022729"/>
    </source>
</evidence>
<evidence type="ECO:0000256" key="9">
    <source>
        <dbReference type="ARBA" id="ARBA00022989"/>
    </source>
</evidence>
<dbReference type="Pfam" id="PF20684">
    <property type="entry name" value="Fung_rhodopsin"/>
    <property type="match status" value="1"/>
</dbReference>
<feature type="transmembrane region" description="Helical" evidence="15">
    <location>
        <begin position="325"/>
        <end position="343"/>
    </location>
</feature>
<accession>M2SMH7</accession>
<feature type="transmembrane region" description="Helical" evidence="15">
    <location>
        <begin position="286"/>
        <end position="305"/>
    </location>
</feature>
<dbReference type="RefSeq" id="XP_007705966.1">
    <property type="nucleotide sequence ID" value="XM_007707776.1"/>
</dbReference>
<evidence type="ECO:0000256" key="10">
    <source>
        <dbReference type="ARBA" id="ARBA00023136"/>
    </source>
</evidence>
<feature type="domain" description="CFEM" evidence="16">
    <location>
        <begin position="1"/>
        <end position="104"/>
    </location>
</feature>
<feature type="transmembrane region" description="Helical" evidence="15">
    <location>
        <begin position="165"/>
        <end position="190"/>
    </location>
</feature>
<evidence type="ECO:0000313" key="18">
    <source>
        <dbReference type="Proteomes" id="UP000016934"/>
    </source>
</evidence>
<dbReference type="OrthoDB" id="2496787at2759"/>
<feature type="transmembrane region" description="Helical" evidence="15">
    <location>
        <begin position="252"/>
        <end position="274"/>
    </location>
</feature>
<keyword evidence="9 15" id="KW-1133">Transmembrane helix</keyword>
<feature type="transmembrane region" description="Helical" evidence="15">
    <location>
        <begin position="96"/>
        <end position="115"/>
    </location>
</feature>
<feature type="transmembrane region" description="Helical" evidence="15">
    <location>
        <begin position="127"/>
        <end position="145"/>
    </location>
</feature>
<keyword evidence="14" id="KW-0349">Heme</keyword>
<evidence type="ECO:0000256" key="14">
    <source>
        <dbReference type="PROSITE-ProRule" id="PRU01356"/>
    </source>
</evidence>
<feature type="disulfide bond" evidence="14">
    <location>
        <begin position="46"/>
        <end position="79"/>
    </location>
</feature>
<dbReference type="EMBL" id="KB445657">
    <property type="protein sequence ID" value="EMD58346.1"/>
    <property type="molecule type" value="Genomic_DNA"/>
</dbReference>
<keyword evidence="18" id="KW-1185">Reference proteome</keyword>
<evidence type="ECO:0000256" key="15">
    <source>
        <dbReference type="SAM" id="Phobius"/>
    </source>
</evidence>
<evidence type="ECO:0000313" key="17">
    <source>
        <dbReference type="EMBL" id="EMD58346.1"/>
    </source>
</evidence>
<keyword evidence="11 14" id="KW-1015">Disulfide bond</keyword>
<dbReference type="GeneID" id="19140141"/>
<reference evidence="18" key="2">
    <citation type="journal article" date="2013" name="PLoS Genet.">
        <title>Comparative genome structure, secondary metabolite, and effector coding capacity across Cochliobolus pathogens.</title>
        <authorList>
            <person name="Condon B.J."/>
            <person name="Leng Y."/>
            <person name="Wu D."/>
            <person name="Bushley K.E."/>
            <person name="Ohm R.A."/>
            <person name="Otillar R."/>
            <person name="Martin J."/>
            <person name="Schackwitz W."/>
            <person name="Grimwood J."/>
            <person name="MohdZainudin N."/>
            <person name="Xue C."/>
            <person name="Wang R."/>
            <person name="Manning V.A."/>
            <person name="Dhillon B."/>
            <person name="Tu Z.J."/>
            <person name="Steffenson B.J."/>
            <person name="Salamov A."/>
            <person name="Sun H."/>
            <person name="Lowry S."/>
            <person name="LaButti K."/>
            <person name="Han J."/>
            <person name="Copeland A."/>
            <person name="Lindquist E."/>
            <person name="Barry K."/>
            <person name="Schmutz J."/>
            <person name="Baker S.E."/>
            <person name="Ciuffetti L.M."/>
            <person name="Grigoriev I.V."/>
            <person name="Zhong S."/>
            <person name="Turgeon B.G."/>
        </authorList>
    </citation>
    <scope>NUCLEOTIDE SEQUENCE [LARGE SCALE GENOMIC DNA]</scope>
    <source>
        <strain evidence="18">ND90Pr / ATCC 201652</strain>
    </source>
</reference>
<dbReference type="PANTHER" id="PTHR33048">
    <property type="entry name" value="PTH11-LIKE INTEGRAL MEMBRANE PROTEIN (AFU_ORTHOLOGUE AFUA_5G11245)"/>
    <property type="match status" value="1"/>
</dbReference>
<keyword evidence="10 15" id="KW-0472">Membrane</keyword>
<comment type="subcellular location">
    <subcellularLocation>
        <location evidence="2">Membrane</location>
        <topology evidence="2">Lipid-anchor</topology>
        <topology evidence="2">GPI-anchor</topology>
    </subcellularLocation>
    <subcellularLocation>
        <location evidence="1">Membrane</location>
        <topology evidence="1">Multi-pass membrane protein</topology>
    </subcellularLocation>
    <subcellularLocation>
        <location evidence="3">Secreted</location>
    </subcellularLocation>
</comment>
<evidence type="ECO:0000256" key="12">
    <source>
        <dbReference type="ARBA" id="ARBA00023288"/>
    </source>
</evidence>
<evidence type="ECO:0000259" key="16">
    <source>
        <dbReference type="PROSITE" id="PS52012"/>
    </source>
</evidence>
<gene>
    <name evidence="17" type="ORF">COCSADRAFT_42010</name>
</gene>
<keyword evidence="7 15" id="KW-0812">Transmembrane</keyword>
<proteinExistence type="inferred from homology"/>
<evidence type="ECO:0000256" key="1">
    <source>
        <dbReference type="ARBA" id="ARBA00004141"/>
    </source>
</evidence>
<sequence length="432" mass="48149">MSRVAVTPVWGQLDPLATLPVCAQKCLASSFANSICDPLKDMSCRCNNGTQQLIAINCFSTSCTARETLTTLNVTTVMCEVPVRDRSGLYRTVNSVLFTLSTVAILGRFYSHFALGRLQLLDDGNMALILVLNILMFTLTTMMSFTGLGQDIWKVSFKNIRLTLLYFWISVPFYGIEFGLGKIAFGLFYLRIFNDSGFRKLVWFVIVFTLLYTIAFAFLGTFVCSPVSYFWWQWDLGGEHKGKCLNNNTIGFVTASFSIFTDLVMLGLPIPQIWALHLSTKKKVGVLFMFSIGFLVTIVSIIRLHALVNFAKSTNFTYDFLDTSLWSLIEIYVGIICVCMPSLKLGIQFFCPKILHSVMSTSRYTGSGRTGGNIAIHRSVQVTIGSYPTKPQTEEQGSTVELVEIVGDAKSTPIHERSQCETNNVEQGYLPG</sequence>
<dbReference type="InterPro" id="IPR049326">
    <property type="entry name" value="Rhodopsin_dom_fungi"/>
</dbReference>
<dbReference type="OMA" id="FANSICD"/>
<dbReference type="AlphaFoldDB" id="M2SMH7"/>
<comment type="similarity">
    <text evidence="13">Belongs to the SAT4 family.</text>
</comment>
<reference evidence="17 18" key="1">
    <citation type="journal article" date="2012" name="PLoS Pathog.">
        <title>Diverse lifestyles and strategies of plant pathogenesis encoded in the genomes of eighteen Dothideomycetes fungi.</title>
        <authorList>
            <person name="Ohm R.A."/>
            <person name="Feau N."/>
            <person name="Henrissat B."/>
            <person name="Schoch C.L."/>
            <person name="Horwitz B.A."/>
            <person name="Barry K.W."/>
            <person name="Condon B.J."/>
            <person name="Copeland A.C."/>
            <person name="Dhillon B."/>
            <person name="Glaser F."/>
            <person name="Hesse C.N."/>
            <person name="Kosti I."/>
            <person name="LaButti K."/>
            <person name="Lindquist E.A."/>
            <person name="Lucas S."/>
            <person name="Salamov A.A."/>
            <person name="Bradshaw R.E."/>
            <person name="Ciuffetti L."/>
            <person name="Hamelin R.C."/>
            <person name="Kema G.H.J."/>
            <person name="Lawrence C."/>
            <person name="Scott J.A."/>
            <person name="Spatafora J.W."/>
            <person name="Turgeon B.G."/>
            <person name="de Wit P.J.G.M."/>
            <person name="Zhong S."/>
            <person name="Goodwin S.B."/>
            <person name="Grigoriev I.V."/>
        </authorList>
    </citation>
    <scope>NUCLEOTIDE SEQUENCE [LARGE SCALE GENOMIC DNA]</scope>
    <source>
        <strain evidence="18">ND90Pr / ATCC 201652</strain>
    </source>
</reference>
<dbReference type="Proteomes" id="UP000016934">
    <property type="component" value="Unassembled WGS sequence"/>
</dbReference>
<dbReference type="InterPro" id="IPR008427">
    <property type="entry name" value="Extracellular_membr_CFEM_dom"/>
</dbReference>
<protein>
    <recommendedName>
        <fullName evidence="16">CFEM domain-containing protein</fullName>
    </recommendedName>
</protein>
<organism evidence="17 18">
    <name type="scientific">Cochliobolus sativus (strain ND90Pr / ATCC 201652)</name>
    <name type="common">Common root rot and spot blotch fungus</name>
    <name type="synonym">Bipolaris sorokiniana</name>
    <dbReference type="NCBI Taxonomy" id="665912"/>
    <lineage>
        <taxon>Eukaryota</taxon>
        <taxon>Fungi</taxon>
        <taxon>Dikarya</taxon>
        <taxon>Ascomycota</taxon>
        <taxon>Pezizomycotina</taxon>
        <taxon>Dothideomycetes</taxon>
        <taxon>Pleosporomycetidae</taxon>
        <taxon>Pleosporales</taxon>
        <taxon>Pleosporineae</taxon>
        <taxon>Pleosporaceae</taxon>
        <taxon>Bipolaris</taxon>
    </lineage>
</organism>
<evidence type="ECO:0000256" key="11">
    <source>
        <dbReference type="ARBA" id="ARBA00023157"/>
    </source>
</evidence>
<keyword evidence="14" id="KW-0408">Iron</keyword>
<dbReference type="Pfam" id="PF05730">
    <property type="entry name" value="CFEM"/>
    <property type="match status" value="1"/>
</dbReference>
<comment type="caution">
    <text evidence="14">Lacks conserved residue(s) required for the propagation of feature annotation.</text>
</comment>
<feature type="transmembrane region" description="Helical" evidence="15">
    <location>
        <begin position="202"/>
        <end position="232"/>
    </location>
</feature>
<comment type="similarity">
    <text evidence="4">Belongs to the RBT5 family.</text>
</comment>
<dbReference type="GO" id="GO:0046872">
    <property type="term" value="F:metal ion binding"/>
    <property type="evidence" value="ECO:0007669"/>
    <property type="project" value="UniProtKB-UniRule"/>
</dbReference>
<evidence type="ECO:0000256" key="13">
    <source>
        <dbReference type="ARBA" id="ARBA00038359"/>
    </source>
</evidence>
<keyword evidence="6" id="KW-0325">Glycoprotein</keyword>
<evidence type="ECO:0000256" key="3">
    <source>
        <dbReference type="ARBA" id="ARBA00004613"/>
    </source>
</evidence>
<dbReference type="GO" id="GO:0005576">
    <property type="term" value="C:extracellular region"/>
    <property type="evidence" value="ECO:0007669"/>
    <property type="project" value="UniProtKB-SubCell"/>
</dbReference>
<dbReference type="KEGG" id="bsc:COCSADRAFT_42010"/>
<evidence type="ECO:0000256" key="2">
    <source>
        <dbReference type="ARBA" id="ARBA00004589"/>
    </source>
</evidence>
<dbReference type="HOGENOM" id="CLU_028200_6_3_1"/>
<keyword evidence="12" id="KW-0449">Lipoprotein</keyword>
<dbReference type="InterPro" id="IPR052337">
    <property type="entry name" value="SAT4-like"/>
</dbReference>
<name>M2SMH7_COCSN</name>
<keyword evidence="5" id="KW-0964">Secreted</keyword>